<dbReference type="PANTHER" id="PTHR42711">
    <property type="entry name" value="ABC TRANSPORTER ATP-BINDING PROTEIN"/>
    <property type="match status" value="1"/>
</dbReference>
<evidence type="ECO:0000256" key="3">
    <source>
        <dbReference type="ARBA" id="ARBA00022741"/>
    </source>
</evidence>
<name>A0A917HKR0_9BACL</name>
<protein>
    <recommendedName>
        <fullName evidence="5">ABC transporter domain-containing protein</fullName>
    </recommendedName>
</protein>
<organism evidence="6 7">
    <name type="scientific">Paenibacillus radicis</name>
    <name type="common">ex Gao et al. 2016</name>
    <dbReference type="NCBI Taxonomy" id="1737354"/>
    <lineage>
        <taxon>Bacteria</taxon>
        <taxon>Bacillati</taxon>
        <taxon>Bacillota</taxon>
        <taxon>Bacilli</taxon>
        <taxon>Bacillales</taxon>
        <taxon>Paenibacillaceae</taxon>
        <taxon>Paenibacillus</taxon>
    </lineage>
</organism>
<dbReference type="RefSeq" id="WP_229692322.1">
    <property type="nucleotide sequence ID" value="NZ_BMHY01000010.1"/>
</dbReference>
<proteinExistence type="inferred from homology"/>
<dbReference type="PANTHER" id="PTHR42711:SF5">
    <property type="entry name" value="ABC TRANSPORTER ATP-BINDING PROTEIN NATA"/>
    <property type="match status" value="1"/>
</dbReference>
<feature type="domain" description="ABC transporter" evidence="5">
    <location>
        <begin position="23"/>
        <end position="138"/>
    </location>
</feature>
<comment type="caution">
    <text evidence="6">The sequence shown here is derived from an EMBL/GenBank/DDBJ whole genome shotgun (WGS) entry which is preliminary data.</text>
</comment>
<keyword evidence="3" id="KW-0547">Nucleotide-binding</keyword>
<evidence type="ECO:0000313" key="7">
    <source>
        <dbReference type="Proteomes" id="UP000600247"/>
    </source>
</evidence>
<evidence type="ECO:0000256" key="2">
    <source>
        <dbReference type="ARBA" id="ARBA00022448"/>
    </source>
</evidence>
<dbReference type="Proteomes" id="UP000600247">
    <property type="component" value="Unassembled WGS sequence"/>
</dbReference>
<evidence type="ECO:0000259" key="5">
    <source>
        <dbReference type="Pfam" id="PF00005"/>
    </source>
</evidence>
<keyword evidence="7" id="KW-1185">Reference proteome</keyword>
<dbReference type="GO" id="GO:0005524">
    <property type="term" value="F:ATP binding"/>
    <property type="evidence" value="ECO:0007669"/>
    <property type="project" value="UniProtKB-KW"/>
</dbReference>
<dbReference type="InterPro" id="IPR003439">
    <property type="entry name" value="ABC_transporter-like_ATP-bd"/>
</dbReference>
<evidence type="ECO:0000256" key="1">
    <source>
        <dbReference type="ARBA" id="ARBA00005417"/>
    </source>
</evidence>
<dbReference type="InterPro" id="IPR027417">
    <property type="entry name" value="P-loop_NTPase"/>
</dbReference>
<dbReference type="Pfam" id="PF00005">
    <property type="entry name" value="ABC_tran"/>
    <property type="match status" value="1"/>
</dbReference>
<evidence type="ECO:0000256" key="4">
    <source>
        <dbReference type="ARBA" id="ARBA00022840"/>
    </source>
</evidence>
<keyword evidence="4" id="KW-0067">ATP-binding</keyword>
<comment type="similarity">
    <text evidence="1">Belongs to the ABC transporter superfamily.</text>
</comment>
<reference evidence="6 7" key="1">
    <citation type="journal article" date="2014" name="Int. J. Syst. Evol. Microbiol.">
        <title>Complete genome sequence of Corynebacterium casei LMG S-19264T (=DSM 44701T), isolated from a smear-ripened cheese.</title>
        <authorList>
            <consortium name="US DOE Joint Genome Institute (JGI-PGF)"/>
            <person name="Walter F."/>
            <person name="Albersmeier A."/>
            <person name="Kalinowski J."/>
            <person name="Ruckert C."/>
        </authorList>
    </citation>
    <scope>NUCLEOTIDE SEQUENCE [LARGE SCALE GENOMIC DNA]</scope>
    <source>
        <strain evidence="6 7">CGMCC 1.15286</strain>
    </source>
</reference>
<dbReference type="Gene3D" id="3.40.50.300">
    <property type="entry name" value="P-loop containing nucleotide triphosphate hydrolases"/>
    <property type="match status" value="1"/>
</dbReference>
<gene>
    <name evidence="6" type="ORF">GCM10010918_44620</name>
</gene>
<dbReference type="EMBL" id="BMHY01000010">
    <property type="protein sequence ID" value="GGG82316.1"/>
    <property type="molecule type" value="Genomic_DNA"/>
</dbReference>
<dbReference type="GO" id="GO:0016887">
    <property type="term" value="F:ATP hydrolysis activity"/>
    <property type="evidence" value="ECO:0007669"/>
    <property type="project" value="InterPro"/>
</dbReference>
<dbReference type="AlphaFoldDB" id="A0A917HKR0"/>
<keyword evidence="2" id="KW-0813">Transport</keyword>
<dbReference type="SUPFAM" id="SSF52540">
    <property type="entry name" value="P-loop containing nucleoside triphosphate hydrolases"/>
    <property type="match status" value="1"/>
</dbReference>
<evidence type="ECO:0000313" key="6">
    <source>
        <dbReference type="EMBL" id="GGG82316.1"/>
    </source>
</evidence>
<dbReference type="InterPro" id="IPR050763">
    <property type="entry name" value="ABC_transporter_ATP-binding"/>
</dbReference>
<accession>A0A917HKR0</accession>
<sequence length="151" mass="16788">MRKRTVIQVSSVSKSYGSNQAVEEVSFRVKEGELFGIIGTNGAGKTTLLEMLMGLRKPDNGRIDVLGIDAIMEAEKLKDYIGIYLQSTSLVDKLTLREALEMFQSFYTRKMDLDELIGRFGLEPFENKIVKRLSGGCQEAGSSAPHLQSHL</sequence>